<evidence type="ECO:0000256" key="4">
    <source>
        <dbReference type="ARBA" id="ARBA00023212"/>
    </source>
</evidence>
<accession>A0AAW0NDE6</accession>
<reference evidence="8" key="1">
    <citation type="submission" date="2024-04" db="EMBL/GenBank/DDBJ databases">
        <title>Salinicola lusitanus LLJ914,a marine bacterium isolated from the Okinawa Trough.</title>
        <authorList>
            <person name="Li J."/>
        </authorList>
    </citation>
    <scope>NUCLEOTIDE SEQUENCE [LARGE SCALE GENOMIC DNA]</scope>
</reference>
<feature type="coiled-coil region" evidence="5">
    <location>
        <begin position="204"/>
        <end position="369"/>
    </location>
</feature>
<evidence type="ECO:0000313" key="7">
    <source>
        <dbReference type="EMBL" id="KAK7895960.1"/>
    </source>
</evidence>
<keyword evidence="8" id="KW-1185">Reference proteome</keyword>
<dbReference type="AlphaFoldDB" id="A0AAW0NDE6"/>
<dbReference type="GO" id="GO:0051660">
    <property type="term" value="P:establishment of centrosome localization"/>
    <property type="evidence" value="ECO:0007669"/>
    <property type="project" value="TreeGrafter"/>
</dbReference>
<dbReference type="GO" id="GO:0097539">
    <property type="term" value="C:ciliary transition fiber"/>
    <property type="evidence" value="ECO:0007669"/>
    <property type="project" value="TreeGrafter"/>
</dbReference>
<dbReference type="PANTHER" id="PTHR23170">
    <property type="entry name" value="NY-REN-58 ANTIGEN"/>
    <property type="match status" value="1"/>
</dbReference>
<gene>
    <name evidence="7" type="ORF">WMY93_021285</name>
</gene>
<evidence type="ECO:0000256" key="6">
    <source>
        <dbReference type="SAM" id="MobiDB-lite"/>
    </source>
</evidence>
<sequence>MEASMGRSAAMLGLSASLGGPEMELQKMLIDERMKSESHRTNYQTLKAEHTSLQDEFTRAQNELRRLLSERQTQQERQQLLLAELRGELLDKTRELEDLRLQIMTPQRLELLRAQVQQEMEGPIRERFDKLEEEAERYRSDYNKMRYDFTLLKSQFDHQREEHFRTLEERRIVYEAEICRLEKDREDLVAQYQGVDPLCDSKRVESLLREKAQLLTRLKGLETEVMELRAQRENSGQQAENVQRIQIRQISEAQATIKALEAERQSVRLQLERVETELKSTLEQNSDLTAKLHKAEREVNSLNCQIDNLKHSHKLELATVKLKCARSKAEVERDREALQAQIDGLQSDVEVLKASVERHKEVLVEKERQIGAGEPPCYIGTAEGATRHHCPGPNGGMGRANKERPTGRRVCQRELQSLRSKLHLQISQLDELERQKAEVAELKRQNHDLSVQLGTLSHTESVLTETNQRLRETLEKTREELRASHADAEKSQHQSERYNYMLQCNNITIHVLLL</sequence>
<evidence type="ECO:0008006" key="9">
    <source>
        <dbReference type="Google" id="ProtNLM"/>
    </source>
</evidence>
<dbReference type="GO" id="GO:0005814">
    <property type="term" value="C:centriole"/>
    <property type="evidence" value="ECO:0007669"/>
    <property type="project" value="TreeGrafter"/>
</dbReference>
<dbReference type="InterPro" id="IPR052116">
    <property type="entry name" value="Centro_Cilium_Assembly"/>
</dbReference>
<comment type="subcellular location">
    <subcellularLocation>
        <location evidence="1">Cytoplasm</location>
        <location evidence="1">Cytoskeleton</location>
        <location evidence="1">Microtubule organizing center</location>
        <location evidence="1">Centrosome</location>
    </subcellularLocation>
</comment>
<feature type="coiled-coil region" evidence="5">
    <location>
        <begin position="415"/>
        <end position="494"/>
    </location>
</feature>
<dbReference type="GO" id="GO:0060271">
    <property type="term" value="P:cilium assembly"/>
    <property type="evidence" value="ECO:0007669"/>
    <property type="project" value="TreeGrafter"/>
</dbReference>
<evidence type="ECO:0000256" key="5">
    <source>
        <dbReference type="SAM" id="Coils"/>
    </source>
</evidence>
<dbReference type="Proteomes" id="UP001460270">
    <property type="component" value="Unassembled WGS sequence"/>
</dbReference>
<dbReference type="PANTHER" id="PTHR23170:SF2">
    <property type="entry name" value="CENTROSOMAL PROTEIN OF 83 KDA"/>
    <property type="match status" value="1"/>
</dbReference>
<feature type="coiled-coil region" evidence="5">
    <location>
        <begin position="43"/>
        <end position="102"/>
    </location>
</feature>
<keyword evidence="2" id="KW-0963">Cytoplasm</keyword>
<dbReference type="GO" id="GO:0005813">
    <property type="term" value="C:centrosome"/>
    <property type="evidence" value="ECO:0007669"/>
    <property type="project" value="UniProtKB-SubCell"/>
</dbReference>
<evidence type="ECO:0000256" key="1">
    <source>
        <dbReference type="ARBA" id="ARBA00004300"/>
    </source>
</evidence>
<comment type="caution">
    <text evidence="7">The sequence shown here is derived from an EMBL/GenBank/DDBJ whole genome shotgun (WGS) entry which is preliminary data.</text>
</comment>
<evidence type="ECO:0000256" key="2">
    <source>
        <dbReference type="ARBA" id="ARBA00022490"/>
    </source>
</evidence>
<dbReference type="GO" id="GO:0005794">
    <property type="term" value="C:Golgi apparatus"/>
    <property type="evidence" value="ECO:0007669"/>
    <property type="project" value="TreeGrafter"/>
</dbReference>
<feature type="region of interest" description="Disordered" evidence="6">
    <location>
        <begin position="388"/>
        <end position="407"/>
    </location>
</feature>
<keyword evidence="3 5" id="KW-0175">Coiled coil</keyword>
<evidence type="ECO:0000256" key="3">
    <source>
        <dbReference type="ARBA" id="ARBA00023054"/>
    </source>
</evidence>
<name>A0AAW0NDE6_9GOBI</name>
<dbReference type="EMBL" id="JBBPFD010000015">
    <property type="protein sequence ID" value="KAK7895960.1"/>
    <property type="molecule type" value="Genomic_DNA"/>
</dbReference>
<evidence type="ECO:0000313" key="8">
    <source>
        <dbReference type="Proteomes" id="UP001460270"/>
    </source>
</evidence>
<dbReference type="Gene3D" id="1.10.287.1490">
    <property type="match status" value="1"/>
</dbReference>
<organism evidence="7 8">
    <name type="scientific">Mugilogobius chulae</name>
    <name type="common">yellowstripe goby</name>
    <dbReference type="NCBI Taxonomy" id="88201"/>
    <lineage>
        <taxon>Eukaryota</taxon>
        <taxon>Metazoa</taxon>
        <taxon>Chordata</taxon>
        <taxon>Craniata</taxon>
        <taxon>Vertebrata</taxon>
        <taxon>Euteleostomi</taxon>
        <taxon>Actinopterygii</taxon>
        <taxon>Neopterygii</taxon>
        <taxon>Teleostei</taxon>
        <taxon>Neoteleostei</taxon>
        <taxon>Acanthomorphata</taxon>
        <taxon>Gobiaria</taxon>
        <taxon>Gobiiformes</taxon>
        <taxon>Gobioidei</taxon>
        <taxon>Gobiidae</taxon>
        <taxon>Gobionellinae</taxon>
        <taxon>Mugilogobius</taxon>
    </lineage>
</organism>
<protein>
    <recommendedName>
        <fullName evidence="9">Centrosomal protein of 83 kDa</fullName>
    </recommendedName>
</protein>
<proteinExistence type="predicted"/>
<keyword evidence="4" id="KW-0206">Cytoskeleton</keyword>